<organism evidence="2 3">
    <name type="scientific">Coniophora puteana (strain RWD-64-598)</name>
    <name type="common">Brown rot fungus</name>
    <dbReference type="NCBI Taxonomy" id="741705"/>
    <lineage>
        <taxon>Eukaryota</taxon>
        <taxon>Fungi</taxon>
        <taxon>Dikarya</taxon>
        <taxon>Basidiomycota</taxon>
        <taxon>Agaricomycotina</taxon>
        <taxon>Agaricomycetes</taxon>
        <taxon>Agaricomycetidae</taxon>
        <taxon>Boletales</taxon>
        <taxon>Coniophorineae</taxon>
        <taxon>Coniophoraceae</taxon>
        <taxon>Coniophora</taxon>
    </lineage>
</organism>
<comment type="caution">
    <text evidence="2">The sequence shown here is derived from an EMBL/GenBank/DDBJ whole genome shotgun (WGS) entry which is preliminary data.</text>
</comment>
<dbReference type="GeneID" id="19203054"/>
<dbReference type="KEGG" id="cput:CONPUDRAFT_152734"/>
<sequence length="328" mass="34266">MSAKDNQNPWSPHPGDTVYCNITAARKGQIGIPRTGDSDTFDLDSEAQKYAAGRADSASMQGSSSTRPSPFGGGMFSSLQAAPSGTAAAGQPSAHAAPFGSFVSSFAALQGPGAAAPQSTSPSPWAALQGANPFTLTGPSPFAALQGPSPSGAGSSSPGGPPAGQPQHGPLQYADAYRQSEGGAEESHDDDDGSSSTDAPDSNMDADPSNPPDDEDTEEQVREEFRRSFRNGVMGELLQSPPGSVADTLMTDLFELIIRKSFPRDIAAPMNRVQETAHLIRTNLEMARGHLDRVFPTVAAELDADRRDTMVLSQIAQLLSLHVISRSN</sequence>
<gene>
    <name evidence="2" type="ORF">CONPUDRAFT_152734</name>
</gene>
<dbReference type="AlphaFoldDB" id="A0A5M3MRV5"/>
<feature type="compositionally biased region" description="Low complexity" evidence="1">
    <location>
        <begin position="87"/>
        <end position="97"/>
    </location>
</feature>
<feature type="region of interest" description="Disordered" evidence="1">
    <location>
        <begin position="110"/>
        <end position="222"/>
    </location>
</feature>
<feature type="region of interest" description="Disordered" evidence="1">
    <location>
        <begin position="51"/>
        <end position="97"/>
    </location>
</feature>
<proteinExistence type="predicted"/>
<accession>A0A5M3MRV5</accession>
<evidence type="ECO:0000313" key="3">
    <source>
        <dbReference type="Proteomes" id="UP000053558"/>
    </source>
</evidence>
<name>A0A5M3MRV5_CONPW</name>
<evidence type="ECO:0000313" key="2">
    <source>
        <dbReference type="EMBL" id="EIW81830.1"/>
    </source>
</evidence>
<dbReference type="EMBL" id="JH711577">
    <property type="protein sequence ID" value="EIW81830.1"/>
    <property type="molecule type" value="Genomic_DNA"/>
</dbReference>
<keyword evidence="3" id="KW-1185">Reference proteome</keyword>
<protein>
    <submittedName>
        <fullName evidence="2">Uncharacterized protein</fullName>
    </submittedName>
</protein>
<feature type="compositionally biased region" description="Acidic residues" evidence="1">
    <location>
        <begin position="183"/>
        <end position="193"/>
    </location>
</feature>
<evidence type="ECO:0000256" key="1">
    <source>
        <dbReference type="SAM" id="MobiDB-lite"/>
    </source>
</evidence>
<feature type="compositionally biased region" description="Low complexity" evidence="1">
    <location>
        <begin position="143"/>
        <end position="158"/>
    </location>
</feature>
<dbReference type="Proteomes" id="UP000053558">
    <property type="component" value="Unassembled WGS sequence"/>
</dbReference>
<dbReference type="RefSeq" id="XP_007767701.1">
    <property type="nucleotide sequence ID" value="XM_007769511.1"/>
</dbReference>
<reference evidence="3" key="1">
    <citation type="journal article" date="2012" name="Science">
        <title>The Paleozoic origin of enzymatic lignin decomposition reconstructed from 31 fungal genomes.</title>
        <authorList>
            <person name="Floudas D."/>
            <person name="Binder M."/>
            <person name="Riley R."/>
            <person name="Barry K."/>
            <person name="Blanchette R.A."/>
            <person name="Henrissat B."/>
            <person name="Martinez A.T."/>
            <person name="Otillar R."/>
            <person name="Spatafora J.W."/>
            <person name="Yadav J.S."/>
            <person name="Aerts A."/>
            <person name="Benoit I."/>
            <person name="Boyd A."/>
            <person name="Carlson A."/>
            <person name="Copeland A."/>
            <person name="Coutinho P.M."/>
            <person name="de Vries R.P."/>
            <person name="Ferreira P."/>
            <person name="Findley K."/>
            <person name="Foster B."/>
            <person name="Gaskell J."/>
            <person name="Glotzer D."/>
            <person name="Gorecki P."/>
            <person name="Heitman J."/>
            <person name="Hesse C."/>
            <person name="Hori C."/>
            <person name="Igarashi K."/>
            <person name="Jurgens J.A."/>
            <person name="Kallen N."/>
            <person name="Kersten P."/>
            <person name="Kohler A."/>
            <person name="Kuees U."/>
            <person name="Kumar T.K.A."/>
            <person name="Kuo A."/>
            <person name="LaButti K."/>
            <person name="Larrondo L.F."/>
            <person name="Lindquist E."/>
            <person name="Ling A."/>
            <person name="Lombard V."/>
            <person name="Lucas S."/>
            <person name="Lundell T."/>
            <person name="Martin R."/>
            <person name="McLaughlin D.J."/>
            <person name="Morgenstern I."/>
            <person name="Morin E."/>
            <person name="Murat C."/>
            <person name="Nagy L.G."/>
            <person name="Nolan M."/>
            <person name="Ohm R.A."/>
            <person name="Patyshakuliyeva A."/>
            <person name="Rokas A."/>
            <person name="Ruiz-Duenas F.J."/>
            <person name="Sabat G."/>
            <person name="Salamov A."/>
            <person name="Samejima M."/>
            <person name="Schmutz J."/>
            <person name="Slot J.C."/>
            <person name="St John F."/>
            <person name="Stenlid J."/>
            <person name="Sun H."/>
            <person name="Sun S."/>
            <person name="Syed K."/>
            <person name="Tsang A."/>
            <person name="Wiebenga A."/>
            <person name="Young D."/>
            <person name="Pisabarro A."/>
            <person name="Eastwood D.C."/>
            <person name="Martin F."/>
            <person name="Cullen D."/>
            <person name="Grigoriev I.V."/>
            <person name="Hibbett D.S."/>
        </authorList>
    </citation>
    <scope>NUCLEOTIDE SEQUENCE [LARGE SCALE GENOMIC DNA]</scope>
    <source>
        <strain evidence="3">RWD-64-598 SS2</strain>
    </source>
</reference>
<feature type="compositionally biased region" description="Polar residues" evidence="1">
    <location>
        <begin position="58"/>
        <end position="68"/>
    </location>
</feature>